<dbReference type="EMBL" id="BAAADB010000037">
    <property type="protein sequence ID" value="GAA0524296.1"/>
    <property type="molecule type" value="Genomic_DNA"/>
</dbReference>
<dbReference type="RefSeq" id="WP_343761578.1">
    <property type="nucleotide sequence ID" value="NZ_BAAADB010000037.1"/>
</dbReference>
<evidence type="ECO:0000313" key="3">
    <source>
        <dbReference type="Proteomes" id="UP001500191"/>
    </source>
</evidence>
<reference evidence="2 3" key="1">
    <citation type="journal article" date="2019" name="Int. J. Syst. Evol. Microbiol.">
        <title>The Global Catalogue of Microorganisms (GCM) 10K type strain sequencing project: providing services to taxonomists for standard genome sequencing and annotation.</title>
        <authorList>
            <consortium name="The Broad Institute Genomics Platform"/>
            <consortium name="The Broad Institute Genome Sequencing Center for Infectious Disease"/>
            <person name="Wu L."/>
            <person name="Ma J."/>
        </authorList>
    </citation>
    <scope>NUCLEOTIDE SEQUENCE [LARGE SCALE GENOMIC DNA]</scope>
    <source>
        <strain evidence="2 3">JCM 14368</strain>
    </source>
</reference>
<dbReference type="InterPro" id="IPR050678">
    <property type="entry name" value="DNA_Partitioning_ATPase"/>
</dbReference>
<protein>
    <recommendedName>
        <fullName evidence="1">CobQ/CobB/MinD/ParA nucleotide binding domain-containing protein</fullName>
    </recommendedName>
</protein>
<dbReference type="Proteomes" id="UP001500191">
    <property type="component" value="Unassembled WGS sequence"/>
</dbReference>
<proteinExistence type="predicted"/>
<dbReference type="PANTHER" id="PTHR13696:SF99">
    <property type="entry name" value="COBYRINIC ACID AC-DIAMIDE SYNTHASE"/>
    <property type="match status" value="1"/>
</dbReference>
<dbReference type="InterPro" id="IPR002586">
    <property type="entry name" value="CobQ/CobB/MinD/ParA_Nub-bd_dom"/>
</dbReference>
<dbReference type="InterPro" id="IPR027417">
    <property type="entry name" value="P-loop_NTPase"/>
</dbReference>
<dbReference type="SUPFAM" id="SSF52540">
    <property type="entry name" value="P-loop containing nucleoside triphosphate hydrolases"/>
    <property type="match status" value="1"/>
</dbReference>
<evidence type="ECO:0000259" key="1">
    <source>
        <dbReference type="Pfam" id="PF01656"/>
    </source>
</evidence>
<feature type="domain" description="CobQ/CobB/MinD/ParA nucleotide binding" evidence="1">
    <location>
        <begin position="6"/>
        <end position="165"/>
    </location>
</feature>
<comment type="caution">
    <text evidence="2">The sequence shown here is derived from an EMBL/GenBank/DDBJ whole genome shotgun (WGS) entry which is preliminary data.</text>
</comment>
<dbReference type="CDD" id="cd02042">
    <property type="entry name" value="ParAB_family"/>
    <property type="match status" value="1"/>
</dbReference>
<evidence type="ECO:0000313" key="2">
    <source>
        <dbReference type="EMBL" id="GAA0524296.1"/>
    </source>
</evidence>
<accession>A0ABN1CRE4</accession>
<organism evidence="2 3">
    <name type="scientific">Deinococcus depolymerans</name>
    <dbReference type="NCBI Taxonomy" id="392408"/>
    <lineage>
        <taxon>Bacteria</taxon>
        <taxon>Thermotogati</taxon>
        <taxon>Deinococcota</taxon>
        <taxon>Deinococci</taxon>
        <taxon>Deinococcales</taxon>
        <taxon>Deinococcaceae</taxon>
        <taxon>Deinococcus</taxon>
    </lineage>
</organism>
<gene>
    <name evidence="2" type="ORF">GCM10008937_34620</name>
</gene>
<dbReference type="Gene3D" id="3.40.50.300">
    <property type="entry name" value="P-loop containing nucleotide triphosphate hydrolases"/>
    <property type="match status" value="1"/>
</dbReference>
<keyword evidence="3" id="KW-1185">Reference proteome</keyword>
<sequence length="185" mass="19829">MSEVVSVLSRKGGVGKTVTAMYTAALLAEQGRDVAVLDRDPEGSAGAWARSAGDLPFKVYPDGKSAQAMKHDWVVVDTPPNDPRVLGESARMATRVIVVSKCNALEADRLIPTLDALAASGFTGQWGILLTQARGGLGAEMKHALEHEELPVFGVIPHLIKFERAFGELPGDLDEYRAALHEVLK</sequence>
<dbReference type="Pfam" id="PF01656">
    <property type="entry name" value="CbiA"/>
    <property type="match status" value="1"/>
</dbReference>
<name>A0ABN1CRE4_9DEIO</name>
<dbReference type="PANTHER" id="PTHR13696">
    <property type="entry name" value="P-LOOP CONTAINING NUCLEOSIDE TRIPHOSPHATE HYDROLASE"/>
    <property type="match status" value="1"/>
</dbReference>